<dbReference type="InterPro" id="IPR029044">
    <property type="entry name" value="Nucleotide-diphossugar_trans"/>
</dbReference>
<evidence type="ECO:0000313" key="3">
    <source>
        <dbReference type="Proteomes" id="UP000051450"/>
    </source>
</evidence>
<dbReference type="GO" id="GO:0016758">
    <property type="term" value="F:hexosyltransferase activity"/>
    <property type="evidence" value="ECO:0007669"/>
    <property type="project" value="UniProtKB-ARBA"/>
</dbReference>
<dbReference type="PANTHER" id="PTHR22916:SF3">
    <property type="entry name" value="UDP-GLCNAC:BETAGAL BETA-1,3-N-ACETYLGLUCOSAMINYLTRANSFERASE-LIKE PROTEIN 1"/>
    <property type="match status" value="1"/>
</dbReference>
<gene>
    <name evidence="2" type="ORF">FC66_GL001328</name>
</gene>
<feature type="domain" description="Glycosyltransferase 2-like" evidence="1">
    <location>
        <begin position="1"/>
        <end position="135"/>
    </location>
</feature>
<protein>
    <submittedName>
        <fullName evidence="2">Glycosyl transferase, group 2 family protein</fullName>
    </submittedName>
</protein>
<dbReference type="Pfam" id="PF00535">
    <property type="entry name" value="Glycos_transf_2"/>
    <property type="match status" value="1"/>
</dbReference>
<dbReference type="PATRIC" id="fig|1423719.4.peg.1350"/>
<proteinExistence type="predicted"/>
<dbReference type="Gene3D" id="3.90.550.10">
    <property type="entry name" value="Spore Coat Polysaccharide Biosynthesis Protein SpsA, Chain A"/>
    <property type="match status" value="1"/>
</dbReference>
<evidence type="ECO:0000313" key="2">
    <source>
        <dbReference type="EMBL" id="KRK45513.1"/>
    </source>
</evidence>
<dbReference type="InterPro" id="IPR001173">
    <property type="entry name" value="Glyco_trans_2-like"/>
</dbReference>
<dbReference type="AlphaFoldDB" id="A0A0R1HJ53"/>
<keyword evidence="3" id="KW-1185">Reference proteome</keyword>
<dbReference type="EMBL" id="AZDI01000007">
    <property type="protein sequence ID" value="KRK45513.1"/>
    <property type="molecule type" value="Genomic_DNA"/>
</dbReference>
<organism evidence="2 3">
    <name type="scientific">Dellaglioa algida DSM 15638</name>
    <dbReference type="NCBI Taxonomy" id="1423719"/>
    <lineage>
        <taxon>Bacteria</taxon>
        <taxon>Bacillati</taxon>
        <taxon>Bacillota</taxon>
        <taxon>Bacilli</taxon>
        <taxon>Lactobacillales</taxon>
        <taxon>Lactobacillaceae</taxon>
        <taxon>Dellaglioa</taxon>
    </lineage>
</organism>
<reference evidence="2 3" key="1">
    <citation type="journal article" date="2015" name="Genome Announc.">
        <title>Expanding the biotechnology potential of lactobacilli through comparative genomics of 213 strains and associated genera.</title>
        <authorList>
            <person name="Sun Z."/>
            <person name="Harris H.M."/>
            <person name="McCann A."/>
            <person name="Guo C."/>
            <person name="Argimon S."/>
            <person name="Zhang W."/>
            <person name="Yang X."/>
            <person name="Jeffery I.B."/>
            <person name="Cooney J.C."/>
            <person name="Kagawa T.F."/>
            <person name="Liu W."/>
            <person name="Song Y."/>
            <person name="Salvetti E."/>
            <person name="Wrobel A."/>
            <person name="Rasinkangas P."/>
            <person name="Parkhill J."/>
            <person name="Rea M.C."/>
            <person name="O'Sullivan O."/>
            <person name="Ritari J."/>
            <person name="Douillard F.P."/>
            <person name="Paul Ross R."/>
            <person name="Yang R."/>
            <person name="Briner A.E."/>
            <person name="Felis G.E."/>
            <person name="de Vos W.M."/>
            <person name="Barrangou R."/>
            <person name="Klaenhammer T.R."/>
            <person name="Caufield P.W."/>
            <person name="Cui Y."/>
            <person name="Zhang H."/>
            <person name="O'Toole P.W."/>
        </authorList>
    </citation>
    <scope>NUCLEOTIDE SEQUENCE [LARGE SCALE GENOMIC DNA]</scope>
    <source>
        <strain evidence="2 3">DSM 15638</strain>
    </source>
</reference>
<comment type="caution">
    <text evidence="2">The sequence shown here is derived from an EMBL/GenBank/DDBJ whole genome shotgun (WGS) entry which is preliminary data.</text>
</comment>
<name>A0A0R1HJ53_9LACO</name>
<keyword evidence="2" id="KW-0808">Transferase</keyword>
<dbReference type="Proteomes" id="UP000051450">
    <property type="component" value="Unassembled WGS sequence"/>
</dbReference>
<evidence type="ECO:0000259" key="1">
    <source>
        <dbReference type="Pfam" id="PF00535"/>
    </source>
</evidence>
<dbReference type="SUPFAM" id="SSF53448">
    <property type="entry name" value="Nucleotide-diphospho-sugar transferases"/>
    <property type="match status" value="1"/>
</dbReference>
<dbReference type="PANTHER" id="PTHR22916">
    <property type="entry name" value="GLYCOSYLTRANSFERASE"/>
    <property type="match status" value="1"/>
</dbReference>
<accession>A0A0R1HJ53</accession>
<dbReference type="STRING" id="1423719.FC66_GL001328"/>
<sequence length="225" mass="26295">MAVYNGEKYIFDQLNSILIQLNGNDEIIISDDGSNDKTKEIVKSFKDKRIKLVDGPHKGVIKNFENAIKTSENEIIIFSDQDDLWELKRVEKIRQAMNYSDVVITDYKNIYSNGNGFIEHVEWRSGFLSNLKKNTYIGAMMSVRREWLFEIMPFPGHVPMHDWWIGLMTELKHKEVTFIKEPLVNYRRHGDNLTGTKKNTFLKKVIMRVIIGAQIMFRVLISNVH</sequence>